<dbReference type="InterPro" id="IPR007473">
    <property type="entry name" value="RlmJ"/>
</dbReference>
<evidence type="ECO:0000256" key="1">
    <source>
        <dbReference type="HAMAP-Rule" id="MF_00934"/>
    </source>
</evidence>
<feature type="binding site" evidence="1">
    <location>
        <position position="115"/>
    </location>
    <ligand>
        <name>S-adenosyl-L-methionine</name>
        <dbReference type="ChEBI" id="CHEBI:59789"/>
    </ligand>
</feature>
<dbReference type="EMBL" id="JAKGAQ010000001">
    <property type="protein sequence ID" value="MCF2870132.1"/>
    <property type="molecule type" value="Genomic_DNA"/>
</dbReference>
<dbReference type="InterPro" id="IPR029063">
    <property type="entry name" value="SAM-dependent_MTases_sf"/>
</dbReference>
<dbReference type="HAMAP" id="MF_00934">
    <property type="entry name" value="23SrRNA_methyltr_J"/>
    <property type="match status" value="1"/>
</dbReference>
<dbReference type="PANTHER" id="PTHR37426">
    <property type="entry name" value="RIBOSOMAL RNA LARGE SUBUNIT METHYLTRANSFERASE J"/>
    <property type="match status" value="1"/>
</dbReference>
<dbReference type="Pfam" id="PF04378">
    <property type="entry name" value="RsmJ"/>
    <property type="match status" value="1"/>
</dbReference>
<comment type="similarity">
    <text evidence="1">Belongs to the RlmJ family.</text>
</comment>
<comment type="subunit">
    <text evidence="1">Monomer.</text>
</comment>
<proteinExistence type="inferred from homology"/>
<dbReference type="Gene3D" id="3.40.50.150">
    <property type="entry name" value="Vaccinia Virus protein VP39"/>
    <property type="match status" value="1"/>
</dbReference>
<reference evidence="2 3" key="1">
    <citation type="submission" date="2022-01" db="EMBL/GenBank/DDBJ databases">
        <title>Octadecabacter sp. nov., isolated from a marine alga.</title>
        <authorList>
            <person name="Jin M.S."/>
            <person name="Kim H.M."/>
            <person name="Han D.M."/>
            <person name="Jung J.J."/>
            <person name="Jeon C.O."/>
        </authorList>
    </citation>
    <scope>NUCLEOTIDE SEQUENCE [LARGE SCALE GENOMIC DNA]</scope>
    <source>
        <strain evidence="2 3">G9-8</strain>
    </source>
</reference>
<dbReference type="RefSeq" id="WP_235224246.1">
    <property type="nucleotide sequence ID" value="NZ_JAKGAQ010000001.1"/>
</dbReference>
<dbReference type="Proteomes" id="UP001200557">
    <property type="component" value="Unassembled WGS sequence"/>
</dbReference>
<keyword evidence="3" id="KW-1185">Reference proteome</keyword>
<feature type="active site" description="Proton acceptor" evidence="1">
    <location>
        <position position="158"/>
    </location>
</feature>
<feature type="binding site" evidence="1">
    <location>
        <position position="158"/>
    </location>
    <ligand>
        <name>S-adenosyl-L-methionine</name>
        <dbReference type="ChEBI" id="CHEBI:59789"/>
    </ligand>
</feature>
<keyword evidence="1" id="KW-0698">rRNA processing</keyword>
<keyword evidence="1" id="KW-0694">RNA-binding</keyword>
<feature type="binding site" evidence="1">
    <location>
        <position position="42"/>
    </location>
    <ligand>
        <name>S-adenosyl-L-methionine</name>
        <dbReference type="ChEBI" id="CHEBI:59789"/>
    </ligand>
</feature>
<comment type="caution">
    <text evidence="2">The sequence shown here is derived from an EMBL/GenBank/DDBJ whole genome shotgun (WGS) entry which is preliminary data.</text>
</comment>
<dbReference type="PANTHER" id="PTHR37426:SF1">
    <property type="entry name" value="RIBOSOMAL RNA LARGE SUBUNIT METHYLTRANSFERASE J"/>
    <property type="match status" value="1"/>
</dbReference>
<name>A0ABS9CSC7_9RHOB</name>
<comment type="function">
    <text evidence="1">Specifically methylates the adenine in position 2030 of 23S rRNA.</text>
</comment>
<keyword evidence="1" id="KW-0949">S-adenosyl-L-methionine</keyword>
<feature type="binding site" evidence="1">
    <location>
        <position position="19"/>
    </location>
    <ligand>
        <name>S-adenosyl-L-methionine</name>
        <dbReference type="ChEBI" id="CHEBI:59789"/>
    </ligand>
</feature>
<sequence>MLSYQHLYHAGNLADVHKHATLSWVLEYMTRKDKPLSYIETHGGRGLYDLEADEAVKTGEAAAGIETVAGWFDADHPYSKTLAACRDENGDTNYPGSPWIASHMLRSDDVLHVAELHPLERMILEDVVPGVHVHGQDGFDMAFSQCPPTPRRGLMLVDPSYEVKDDYRDIPRHLTKIAKIWPVGVLMLWYPILVDQRHRGMIRALQNDIPGAIFHEVAFPPARDGHRMVGSGMMIVNAPWGLEDELARIGGKFGAL</sequence>
<gene>
    <name evidence="1 2" type="primary">rlmJ</name>
    <name evidence="2" type="ORF">L0664_03550</name>
</gene>
<accession>A0ABS9CSC7</accession>
<organism evidence="2 3">
    <name type="scientific">Octadecabacter dasysiphoniae</name>
    <dbReference type="NCBI Taxonomy" id="2909341"/>
    <lineage>
        <taxon>Bacteria</taxon>
        <taxon>Pseudomonadati</taxon>
        <taxon>Pseudomonadota</taxon>
        <taxon>Alphaproteobacteria</taxon>
        <taxon>Rhodobacterales</taxon>
        <taxon>Roseobacteraceae</taxon>
        <taxon>Octadecabacter</taxon>
    </lineage>
</organism>
<evidence type="ECO:0000313" key="3">
    <source>
        <dbReference type="Proteomes" id="UP001200557"/>
    </source>
</evidence>
<dbReference type="EC" id="2.1.1.266" evidence="1"/>
<keyword evidence="1" id="KW-0489">Methyltransferase</keyword>
<feature type="binding site" evidence="1">
    <location>
        <begin position="137"/>
        <end position="138"/>
    </location>
    <ligand>
        <name>S-adenosyl-L-methionine</name>
        <dbReference type="ChEBI" id="CHEBI:59789"/>
    </ligand>
</feature>
<comment type="catalytic activity">
    <reaction evidence="1">
        <text>adenosine(2030) in 23S rRNA + S-adenosyl-L-methionine = N(6)-methyladenosine(2030) in 23S rRNA + S-adenosyl-L-homocysteine + H(+)</text>
        <dbReference type="Rhea" id="RHEA:43736"/>
        <dbReference type="Rhea" id="RHEA-COMP:10668"/>
        <dbReference type="Rhea" id="RHEA-COMP:10669"/>
        <dbReference type="ChEBI" id="CHEBI:15378"/>
        <dbReference type="ChEBI" id="CHEBI:57856"/>
        <dbReference type="ChEBI" id="CHEBI:59789"/>
        <dbReference type="ChEBI" id="CHEBI:74411"/>
        <dbReference type="ChEBI" id="CHEBI:74449"/>
        <dbReference type="EC" id="2.1.1.266"/>
    </reaction>
</comment>
<dbReference type="SUPFAM" id="SSF53335">
    <property type="entry name" value="S-adenosyl-L-methionine-dependent methyltransferases"/>
    <property type="match status" value="1"/>
</dbReference>
<feature type="site" description="Interaction with substrate rRNA" evidence="1">
    <location>
        <position position="4"/>
    </location>
</feature>
<keyword evidence="1" id="KW-0808">Transferase</keyword>
<evidence type="ECO:0000313" key="2">
    <source>
        <dbReference type="EMBL" id="MCF2870132.1"/>
    </source>
</evidence>
<protein>
    <recommendedName>
        <fullName evidence="1">Ribosomal RNA large subunit methyltransferase J</fullName>
        <ecNumber evidence="1">2.1.1.266</ecNumber>
    </recommendedName>
    <alternativeName>
        <fullName evidence="1">23S rRNA (adenine(2030)-N6)-methyltransferase</fullName>
    </alternativeName>
    <alternativeName>
        <fullName evidence="1">23S rRNA m6A2030 methyltransferase</fullName>
    </alternativeName>
</protein>
<feature type="binding site" evidence="1">
    <location>
        <position position="97"/>
    </location>
    <ligand>
        <name>S-adenosyl-L-methionine</name>
        <dbReference type="ChEBI" id="CHEBI:59789"/>
    </ligand>
</feature>